<evidence type="ECO:0000256" key="11">
    <source>
        <dbReference type="HAMAP-Rule" id="MF_01498"/>
    </source>
</evidence>
<evidence type="ECO:0000256" key="2">
    <source>
        <dbReference type="ARBA" id="ARBA00022741"/>
    </source>
</evidence>
<keyword evidence="7 11" id="KW-0067">ATP-binding</keyword>
<comment type="domain">
    <text evidence="11">The middle region has homology to RecA with ATPase motifs including the RadA KNRFG motif, while the C-terminus is homologous to Lon protease.</text>
</comment>
<evidence type="ECO:0000256" key="13">
    <source>
        <dbReference type="RuleBase" id="RU003555"/>
    </source>
</evidence>
<comment type="function">
    <text evidence="11">Plays a role in repairing double-strand DNA breaks, probably involving stabilizing or processing branched DNA or blocked replication forks.</text>
</comment>
<dbReference type="InterPro" id="IPR014721">
    <property type="entry name" value="Ribsml_uS5_D2-typ_fold_subgr"/>
</dbReference>
<comment type="caution">
    <text evidence="15">The sequence shown here is derived from an EMBL/GenBank/DDBJ whole genome shotgun (WGS) entry which is preliminary data.</text>
</comment>
<dbReference type="SUPFAM" id="SSF52540">
    <property type="entry name" value="P-loop containing nucleoside triphosphate hydrolases"/>
    <property type="match status" value="1"/>
</dbReference>
<evidence type="ECO:0000256" key="8">
    <source>
        <dbReference type="ARBA" id="ARBA00023016"/>
    </source>
</evidence>
<dbReference type="InterPro" id="IPR027417">
    <property type="entry name" value="P-loop_NTPase"/>
</dbReference>
<evidence type="ECO:0000256" key="4">
    <source>
        <dbReference type="ARBA" id="ARBA00022771"/>
    </source>
</evidence>
<evidence type="ECO:0000259" key="14">
    <source>
        <dbReference type="PROSITE" id="PS50162"/>
    </source>
</evidence>
<dbReference type="GO" id="GO:0008270">
    <property type="term" value="F:zinc ion binding"/>
    <property type="evidence" value="ECO:0007669"/>
    <property type="project" value="UniProtKB-KW"/>
</dbReference>
<evidence type="ECO:0000256" key="3">
    <source>
        <dbReference type="ARBA" id="ARBA00022763"/>
    </source>
</evidence>
<gene>
    <name evidence="11 15" type="primary">radA</name>
    <name evidence="15" type="ORF">H8E19_14615</name>
</gene>
<dbReference type="FunFam" id="3.40.50.300:FF:000050">
    <property type="entry name" value="DNA repair protein RadA"/>
    <property type="match status" value="1"/>
</dbReference>
<keyword evidence="8 11" id="KW-0346">Stress response</keyword>
<dbReference type="InterPro" id="IPR041166">
    <property type="entry name" value="Rubredoxin_2"/>
</dbReference>
<dbReference type="InterPro" id="IPR014774">
    <property type="entry name" value="KaiC-like_dom"/>
</dbReference>
<organism evidence="15 16">
    <name type="scientific">Candidatus Desulfacyla euxinica</name>
    <dbReference type="NCBI Taxonomy" id="2841693"/>
    <lineage>
        <taxon>Bacteria</taxon>
        <taxon>Deltaproteobacteria</taxon>
        <taxon>Candidatus Desulfacyla</taxon>
    </lineage>
</organism>
<reference evidence="15 16" key="1">
    <citation type="submission" date="2020-08" db="EMBL/GenBank/DDBJ databases">
        <title>Bridging the membrane lipid divide: bacteria of the FCB group superphylum have the potential to synthesize archaeal ether lipids.</title>
        <authorList>
            <person name="Villanueva L."/>
            <person name="Von Meijenfeldt F.A.B."/>
            <person name="Westbye A.B."/>
            <person name="Yadav S."/>
            <person name="Hopmans E.C."/>
            <person name="Dutilh B.E."/>
            <person name="Sinninghe Damste J.S."/>
        </authorList>
    </citation>
    <scope>NUCLEOTIDE SEQUENCE [LARGE SCALE GENOMIC DNA]</scope>
    <source>
        <strain evidence="15">NIOZ-UU27</strain>
    </source>
</reference>
<keyword evidence="9 11" id="KW-0238">DNA-binding</keyword>
<dbReference type="Gene3D" id="3.30.230.10">
    <property type="match status" value="1"/>
</dbReference>
<proteinExistence type="inferred from homology"/>
<dbReference type="AlphaFoldDB" id="A0A8J6N1I9"/>
<evidence type="ECO:0000256" key="6">
    <source>
        <dbReference type="ARBA" id="ARBA00022833"/>
    </source>
</evidence>
<dbReference type="GO" id="GO:0005829">
    <property type="term" value="C:cytosol"/>
    <property type="evidence" value="ECO:0007669"/>
    <property type="project" value="TreeGrafter"/>
</dbReference>
<keyword evidence="6 13" id="KW-0862">Zinc</keyword>
<name>A0A8J6N1I9_9DELT</name>
<dbReference type="Pfam" id="PF18073">
    <property type="entry name" value="Zn_ribbon_LapB"/>
    <property type="match status" value="1"/>
</dbReference>
<feature type="short sequence motif" description="RadA KNRFG motif" evidence="11">
    <location>
        <begin position="250"/>
        <end position="254"/>
    </location>
</feature>
<sequence>MTKKERTSYICQSCGYEALKWMGRCPDCGQWNSMVEEVQKPFKKQARPSTMSQAERMDAISLAPEMRLKTGLAEFDRVLGGGVVPGSLILIGGDPGIGKSTIILQVLDRLARQDFRSLYLSGEESAQQIKLRAERLGINSEGLYVMTGTCIEDFFDRVAPLKPDLVAVDSIQTFYTDDLASAPGSVSQVREVASRLMAYAKGSGTPVFLVGHVTKDGAIAGPKVLEHLVDTVLYFEGDRGHLYRILRAAKNRYGSTNEIGVFEMQDSGLAEVDNPSRIFLEERPEDVPGSAVIACIEGTRPLLVEIQALVSPSPLGMPRRTAIGVDQNRISLLVAVLGKKLGMELGDQDIFVNVAGGLRVDEPASDLGIVSAMMSSFLGKPISRNIVVFGEVGLAGEVRGVNQPEIRMREAKKLGFSHCFLSQANLIGLKPPAGMKLSGMKSVKDLYEFLFAG</sequence>
<evidence type="ECO:0000256" key="1">
    <source>
        <dbReference type="ARBA" id="ARBA00022723"/>
    </source>
</evidence>
<accession>A0A8J6N1I9</accession>
<keyword evidence="4 13" id="KW-0863">Zinc-finger</keyword>
<dbReference type="SUPFAM" id="SSF54211">
    <property type="entry name" value="Ribosomal protein S5 domain 2-like"/>
    <property type="match status" value="1"/>
</dbReference>
<dbReference type="SMART" id="SM00382">
    <property type="entry name" value="AAA"/>
    <property type="match status" value="1"/>
</dbReference>
<comment type="function">
    <text evidence="13">DNA-dependent ATPase involved in processing of recombination intermediates, plays a role in repairing DNA breaks. Stimulates the branch migration of RecA-mediated strand transfer reactions, allowing the 3' invading strand to extend heteroduplex DNA faster. Binds ssDNA in the presence of ADP but not other nucleotides, has ATPase activity that is stimulated by ssDNA and various branched DNA structures, but inhibited by SSB. Does not have RecA's homology-searching function.</text>
</comment>
<evidence type="ECO:0000256" key="12">
    <source>
        <dbReference type="NCBIfam" id="TIGR00416"/>
    </source>
</evidence>
<dbReference type="CDD" id="cd01121">
    <property type="entry name" value="RadA_SMS_N"/>
    <property type="match status" value="1"/>
</dbReference>
<dbReference type="PROSITE" id="PS50162">
    <property type="entry name" value="RECA_2"/>
    <property type="match status" value="1"/>
</dbReference>
<dbReference type="GO" id="GO:0140664">
    <property type="term" value="F:ATP-dependent DNA damage sensor activity"/>
    <property type="evidence" value="ECO:0007669"/>
    <property type="project" value="InterPro"/>
</dbReference>
<dbReference type="InterPro" id="IPR003593">
    <property type="entry name" value="AAA+_ATPase"/>
</dbReference>
<dbReference type="PANTHER" id="PTHR32472">
    <property type="entry name" value="DNA REPAIR PROTEIN RADA"/>
    <property type="match status" value="1"/>
</dbReference>
<keyword evidence="5" id="KW-0378">Hydrolase</keyword>
<dbReference type="PRINTS" id="PR01874">
    <property type="entry name" value="DNAREPAIRADA"/>
</dbReference>
<dbReference type="HAMAP" id="MF_01498">
    <property type="entry name" value="RadA_bact"/>
    <property type="match status" value="1"/>
</dbReference>
<dbReference type="Gene3D" id="3.40.50.300">
    <property type="entry name" value="P-loop containing nucleotide triphosphate hydrolases"/>
    <property type="match status" value="1"/>
</dbReference>
<keyword evidence="1 11" id="KW-0479">Metal-binding</keyword>
<feature type="region of interest" description="Lon-protease-like" evidence="11">
    <location>
        <begin position="349"/>
        <end position="453"/>
    </location>
</feature>
<keyword evidence="2 11" id="KW-0547">Nucleotide-binding</keyword>
<keyword evidence="3 11" id="KW-0227">DNA damage</keyword>
<feature type="domain" description="RecA family profile 1" evidence="14">
    <location>
        <begin position="64"/>
        <end position="213"/>
    </location>
</feature>
<dbReference type="NCBIfam" id="TIGR00416">
    <property type="entry name" value="sms"/>
    <property type="match status" value="1"/>
</dbReference>
<evidence type="ECO:0000256" key="5">
    <source>
        <dbReference type="ARBA" id="ARBA00022801"/>
    </source>
</evidence>
<evidence type="ECO:0000256" key="7">
    <source>
        <dbReference type="ARBA" id="ARBA00022840"/>
    </source>
</evidence>
<protein>
    <recommendedName>
        <fullName evidence="11 12">DNA repair protein RadA</fullName>
    </recommendedName>
</protein>
<dbReference type="GO" id="GO:0016787">
    <property type="term" value="F:hydrolase activity"/>
    <property type="evidence" value="ECO:0007669"/>
    <property type="project" value="UniProtKB-KW"/>
</dbReference>
<keyword evidence="10 11" id="KW-0234">DNA repair</keyword>
<dbReference type="GO" id="GO:0003684">
    <property type="term" value="F:damaged DNA binding"/>
    <property type="evidence" value="ECO:0007669"/>
    <property type="project" value="InterPro"/>
</dbReference>
<evidence type="ECO:0000256" key="9">
    <source>
        <dbReference type="ARBA" id="ARBA00023125"/>
    </source>
</evidence>
<dbReference type="Proteomes" id="UP000650524">
    <property type="component" value="Unassembled WGS sequence"/>
</dbReference>
<dbReference type="GO" id="GO:0005524">
    <property type="term" value="F:ATP binding"/>
    <property type="evidence" value="ECO:0007669"/>
    <property type="project" value="UniProtKB-UniRule"/>
</dbReference>
<dbReference type="GO" id="GO:0000725">
    <property type="term" value="P:recombinational repair"/>
    <property type="evidence" value="ECO:0007669"/>
    <property type="project" value="UniProtKB-UniRule"/>
</dbReference>
<dbReference type="InterPro" id="IPR020568">
    <property type="entry name" value="Ribosomal_Su5_D2-typ_SF"/>
</dbReference>
<dbReference type="InterPro" id="IPR020588">
    <property type="entry name" value="RecA_ATP-bd"/>
</dbReference>
<comment type="similarity">
    <text evidence="11 13">Belongs to the RecA family. RadA subfamily.</text>
</comment>
<dbReference type="Pfam" id="PF06745">
    <property type="entry name" value="ATPase"/>
    <property type="match status" value="1"/>
</dbReference>
<evidence type="ECO:0000313" key="15">
    <source>
        <dbReference type="EMBL" id="MBC8178633.1"/>
    </source>
</evidence>
<dbReference type="EMBL" id="JACNJD010000296">
    <property type="protein sequence ID" value="MBC8178633.1"/>
    <property type="molecule type" value="Genomic_DNA"/>
</dbReference>
<feature type="binding site" evidence="11">
    <location>
        <begin position="93"/>
        <end position="100"/>
    </location>
    <ligand>
        <name>ATP</name>
        <dbReference type="ChEBI" id="CHEBI:30616"/>
    </ligand>
</feature>
<evidence type="ECO:0000313" key="16">
    <source>
        <dbReference type="Proteomes" id="UP000650524"/>
    </source>
</evidence>
<evidence type="ECO:0000256" key="10">
    <source>
        <dbReference type="ARBA" id="ARBA00023204"/>
    </source>
</evidence>
<dbReference type="PANTHER" id="PTHR32472:SF10">
    <property type="entry name" value="DNA REPAIR PROTEIN RADA-LIKE PROTEIN"/>
    <property type="match status" value="1"/>
</dbReference>
<dbReference type="InterPro" id="IPR004504">
    <property type="entry name" value="DNA_repair_RadA"/>
</dbReference>